<protein>
    <recommendedName>
        <fullName evidence="2">J domain-containing protein</fullName>
    </recommendedName>
</protein>
<gene>
    <name evidence="3" type="ORF">TL16_g05773</name>
</gene>
<dbReference type="PANTHER" id="PTHR45255:SF1">
    <property type="entry name" value="DNAJ HOMOLOG SUBFAMILY C MEMBER 24"/>
    <property type="match status" value="1"/>
</dbReference>
<dbReference type="GO" id="GO:0001671">
    <property type="term" value="F:ATPase activator activity"/>
    <property type="evidence" value="ECO:0007669"/>
    <property type="project" value="TreeGrafter"/>
</dbReference>
<proteinExistence type="predicted"/>
<dbReference type="PRINTS" id="PR00625">
    <property type="entry name" value="JDOMAIN"/>
</dbReference>
<accession>A0A9W7AFL5</accession>
<reference evidence="4" key="1">
    <citation type="journal article" date="2023" name="Commun. Biol.">
        <title>Genome analysis of Parmales, the sister group of diatoms, reveals the evolutionary specialization of diatoms from phago-mixotrophs to photoautotrophs.</title>
        <authorList>
            <person name="Ban H."/>
            <person name="Sato S."/>
            <person name="Yoshikawa S."/>
            <person name="Yamada K."/>
            <person name="Nakamura Y."/>
            <person name="Ichinomiya M."/>
            <person name="Sato N."/>
            <person name="Blanc-Mathieu R."/>
            <person name="Endo H."/>
            <person name="Kuwata A."/>
            <person name="Ogata H."/>
        </authorList>
    </citation>
    <scope>NUCLEOTIDE SEQUENCE [LARGE SCALE GENOMIC DNA]</scope>
</reference>
<feature type="domain" description="J" evidence="2">
    <location>
        <begin position="76"/>
        <end position="141"/>
    </location>
</feature>
<sequence>MTIARYSSSFTFPDTTALNDLIQKVETILSTVPENISNTYKLIHENKPYMHIPSLLTSTLYITPKITSTKVYPSNSYYSILNSNRSDTTVELKRNYWRLARVIHPDKLGRAVEEEDRIKWKEVGEAWKVLREERKDYDMFLINLENGNEGDREKHETVVLEEKEEVEDDDGKIVYCYSFKCERCGIVTDEIYEDEIDGGRFECECGRIIIFKFS</sequence>
<keyword evidence="1" id="KW-0862">Zinc</keyword>
<dbReference type="PANTHER" id="PTHR45255">
    <property type="entry name" value="DNAJ HOMOLOG SUBFAMILY C MEMBER 24"/>
    <property type="match status" value="1"/>
</dbReference>
<dbReference type="AlphaFoldDB" id="A0A9W7AFL5"/>
<dbReference type="Pfam" id="PF00226">
    <property type="entry name" value="DnaJ"/>
    <property type="match status" value="1"/>
</dbReference>
<dbReference type="PROSITE" id="PS50076">
    <property type="entry name" value="DNAJ_2"/>
    <property type="match status" value="1"/>
</dbReference>
<comment type="caution">
    <text evidence="3">The sequence shown here is derived from an EMBL/GenBank/DDBJ whole genome shotgun (WGS) entry which is preliminary data.</text>
</comment>
<evidence type="ECO:0000313" key="3">
    <source>
        <dbReference type="EMBL" id="GMH71886.1"/>
    </source>
</evidence>
<dbReference type="Gene3D" id="1.10.287.110">
    <property type="entry name" value="DnaJ domain"/>
    <property type="match status" value="1"/>
</dbReference>
<dbReference type="GO" id="GO:0008198">
    <property type="term" value="F:ferrous iron binding"/>
    <property type="evidence" value="ECO:0007669"/>
    <property type="project" value="TreeGrafter"/>
</dbReference>
<dbReference type="SUPFAM" id="SSF46565">
    <property type="entry name" value="Chaperone J-domain"/>
    <property type="match status" value="1"/>
</dbReference>
<evidence type="ECO:0000256" key="1">
    <source>
        <dbReference type="ARBA" id="ARBA00022833"/>
    </source>
</evidence>
<dbReference type="EMBL" id="BLQM01000170">
    <property type="protein sequence ID" value="GMH71886.1"/>
    <property type="molecule type" value="Genomic_DNA"/>
</dbReference>
<dbReference type="InterPro" id="IPR001623">
    <property type="entry name" value="DnaJ_domain"/>
</dbReference>
<name>A0A9W7AFL5_9STRA</name>
<dbReference type="Proteomes" id="UP001162640">
    <property type="component" value="Unassembled WGS sequence"/>
</dbReference>
<organism evidence="3 4">
    <name type="scientific">Triparma laevis f. inornata</name>
    <dbReference type="NCBI Taxonomy" id="1714386"/>
    <lineage>
        <taxon>Eukaryota</taxon>
        <taxon>Sar</taxon>
        <taxon>Stramenopiles</taxon>
        <taxon>Ochrophyta</taxon>
        <taxon>Bolidophyceae</taxon>
        <taxon>Parmales</taxon>
        <taxon>Triparmaceae</taxon>
        <taxon>Triparma</taxon>
    </lineage>
</organism>
<dbReference type="CDD" id="cd06257">
    <property type="entry name" value="DnaJ"/>
    <property type="match status" value="1"/>
</dbReference>
<dbReference type="InterPro" id="IPR036869">
    <property type="entry name" value="J_dom_sf"/>
</dbReference>
<dbReference type="SMART" id="SM00271">
    <property type="entry name" value="DnaJ"/>
    <property type="match status" value="1"/>
</dbReference>
<evidence type="ECO:0000259" key="2">
    <source>
        <dbReference type="PROSITE" id="PS50076"/>
    </source>
</evidence>
<evidence type="ECO:0000313" key="4">
    <source>
        <dbReference type="Proteomes" id="UP001162640"/>
    </source>
</evidence>